<keyword evidence="2" id="KW-1185">Reference proteome</keyword>
<evidence type="ECO:0000313" key="2">
    <source>
        <dbReference type="Proteomes" id="UP001341281"/>
    </source>
</evidence>
<gene>
    <name evidence="1" type="ORF">U9M48_027447</name>
</gene>
<accession>A0AAQ3TV67</accession>
<evidence type="ECO:0000313" key="1">
    <source>
        <dbReference type="EMBL" id="WVZ79924.1"/>
    </source>
</evidence>
<sequence length="129" mass="13812">MPAHSTSPRAAVVPQVSRSAIAWAPPRLHPRCNVLSVREASLSTDIAVIAPPPPCQPTPPPPCLHRVAGAHAASPSASPLVLALQVWWFQQSPPPFASVLSPSICALLRNQRNEIYKLIPKGQFTGHVE</sequence>
<organism evidence="1 2">
    <name type="scientific">Paspalum notatum var. saurae</name>
    <dbReference type="NCBI Taxonomy" id="547442"/>
    <lineage>
        <taxon>Eukaryota</taxon>
        <taxon>Viridiplantae</taxon>
        <taxon>Streptophyta</taxon>
        <taxon>Embryophyta</taxon>
        <taxon>Tracheophyta</taxon>
        <taxon>Spermatophyta</taxon>
        <taxon>Magnoliopsida</taxon>
        <taxon>Liliopsida</taxon>
        <taxon>Poales</taxon>
        <taxon>Poaceae</taxon>
        <taxon>PACMAD clade</taxon>
        <taxon>Panicoideae</taxon>
        <taxon>Andropogonodae</taxon>
        <taxon>Paspaleae</taxon>
        <taxon>Paspalinae</taxon>
        <taxon>Paspalum</taxon>
    </lineage>
</organism>
<dbReference type="Proteomes" id="UP001341281">
    <property type="component" value="Chromosome 06"/>
</dbReference>
<dbReference type="EMBL" id="CP144750">
    <property type="protein sequence ID" value="WVZ79924.1"/>
    <property type="molecule type" value="Genomic_DNA"/>
</dbReference>
<protein>
    <submittedName>
        <fullName evidence="1">Uncharacterized protein</fullName>
    </submittedName>
</protein>
<reference evidence="1 2" key="1">
    <citation type="submission" date="2024-02" db="EMBL/GenBank/DDBJ databases">
        <title>High-quality chromosome-scale genome assembly of Pensacola bahiagrass (Paspalum notatum Flugge var. saurae).</title>
        <authorList>
            <person name="Vega J.M."/>
            <person name="Podio M."/>
            <person name="Orjuela J."/>
            <person name="Siena L.A."/>
            <person name="Pessino S.C."/>
            <person name="Combes M.C."/>
            <person name="Mariac C."/>
            <person name="Albertini E."/>
            <person name="Pupilli F."/>
            <person name="Ortiz J.P.A."/>
            <person name="Leblanc O."/>
        </authorList>
    </citation>
    <scope>NUCLEOTIDE SEQUENCE [LARGE SCALE GENOMIC DNA]</scope>
    <source>
        <strain evidence="1">R1</strain>
        <tissue evidence="1">Leaf</tissue>
    </source>
</reference>
<name>A0AAQ3TV67_PASNO</name>
<proteinExistence type="predicted"/>
<dbReference type="AlphaFoldDB" id="A0AAQ3TV67"/>